<dbReference type="SUPFAM" id="SSF51735">
    <property type="entry name" value="NAD(P)-binding Rossmann-fold domains"/>
    <property type="match status" value="1"/>
</dbReference>
<dbReference type="Gene3D" id="3.30.300.30">
    <property type="match status" value="1"/>
</dbReference>
<dbReference type="Pfam" id="PF07993">
    <property type="entry name" value="NAD_binding_4"/>
    <property type="match status" value="1"/>
</dbReference>
<dbReference type="SUPFAM" id="SSF56801">
    <property type="entry name" value="Acetyl-CoA synthetase-like"/>
    <property type="match status" value="1"/>
</dbReference>
<accession>A0A7I7NLG3</accession>
<evidence type="ECO:0000256" key="2">
    <source>
        <dbReference type="ARBA" id="ARBA00022553"/>
    </source>
</evidence>
<dbReference type="InterPro" id="IPR045851">
    <property type="entry name" value="AMP-bd_C_sf"/>
</dbReference>
<evidence type="ECO:0008006" key="8">
    <source>
        <dbReference type="Google" id="ProtNLM"/>
    </source>
</evidence>
<keyword evidence="7" id="KW-1185">Reference proteome</keyword>
<gene>
    <name evidence="6" type="ORF">MLAC_16410</name>
</gene>
<dbReference type="Gene3D" id="3.40.50.720">
    <property type="entry name" value="NAD(P)-binding Rossmann-like Domain"/>
    <property type="match status" value="1"/>
</dbReference>
<dbReference type="InterPro" id="IPR006162">
    <property type="entry name" value="Ppantetheine_attach_site"/>
</dbReference>
<keyword evidence="3" id="KW-0175">Coiled coil</keyword>
<dbReference type="InterPro" id="IPR036291">
    <property type="entry name" value="NAD(P)-bd_dom_sf"/>
</dbReference>
<dbReference type="InterPro" id="IPR013120">
    <property type="entry name" value="FAR_NAD-bd"/>
</dbReference>
<reference evidence="6 7" key="1">
    <citation type="journal article" date="2019" name="Emerg. Microbes Infect.">
        <title>Comprehensive subspecies identification of 175 nontuberculous mycobacteria species based on 7547 genomic profiles.</title>
        <authorList>
            <person name="Matsumoto Y."/>
            <person name="Kinjo T."/>
            <person name="Motooka D."/>
            <person name="Nabeya D."/>
            <person name="Jung N."/>
            <person name="Uechi K."/>
            <person name="Horii T."/>
            <person name="Iida T."/>
            <person name="Fujita J."/>
            <person name="Nakamura S."/>
        </authorList>
    </citation>
    <scope>NUCLEOTIDE SEQUENCE [LARGE SCALE GENOMIC DNA]</scope>
    <source>
        <strain evidence="6 7">JCM 15657</strain>
    </source>
</reference>
<protein>
    <recommendedName>
        <fullName evidence="8">Fatty acyl-AMP ligase</fullName>
    </recommendedName>
</protein>
<proteinExistence type="predicted"/>
<feature type="coiled-coil region" evidence="3">
    <location>
        <begin position="6"/>
        <end position="33"/>
    </location>
</feature>
<name>A0A7I7NLG3_9MYCO</name>
<dbReference type="InterPro" id="IPR010080">
    <property type="entry name" value="Thioester_reductase-like_dom"/>
</dbReference>
<dbReference type="InterPro" id="IPR042099">
    <property type="entry name" value="ANL_N_sf"/>
</dbReference>
<keyword evidence="2" id="KW-0597">Phosphoprotein</keyword>
<dbReference type="PANTHER" id="PTHR44845:SF6">
    <property type="entry name" value="BETA-ALANINE-ACTIVATING ENZYME"/>
    <property type="match status" value="1"/>
</dbReference>
<dbReference type="Pfam" id="PF23024">
    <property type="entry name" value="AMP-dom_DIP2-like"/>
    <property type="match status" value="1"/>
</dbReference>
<evidence type="ECO:0000313" key="7">
    <source>
        <dbReference type="Proteomes" id="UP000466396"/>
    </source>
</evidence>
<dbReference type="Gene3D" id="3.40.50.12780">
    <property type="entry name" value="N-terminal domain of ligase-like"/>
    <property type="match status" value="1"/>
</dbReference>
<dbReference type="PANTHER" id="PTHR44845">
    <property type="entry name" value="CARRIER DOMAIN-CONTAINING PROTEIN"/>
    <property type="match status" value="1"/>
</dbReference>
<evidence type="ECO:0000259" key="4">
    <source>
        <dbReference type="Pfam" id="PF07993"/>
    </source>
</evidence>
<sequence length="750" mass="82226">MSVRGRQTLALNKRALQQNLARVEKALPENNNQAPVVSCGKPAAGNVVRIVDPGSRQALGEGRIGEIWLDGPSKGGGYWHRPDVTAEVFGARIAGDDHHTYLRTGDLGFLYEGELFVCGRTKDLIIVRGVNCYPSDIEAIVGQDAHVRDGCVAAFSVERDEGEVPVVVAEVRDGQALPDAHALARAIRRHCHIDPNTILFVPAHSIPKTTSGKIRRAQTRKLWLDGKLPVVASYTHQIPEAPDAAAGPLERFHHLIESYDLTGQEDCSFADLGIDSLALAELRADLQALLAEHGAGAVAEEVNARLLQRLTVAEFFRLMRQFGSGSGECGQPLHALRQALDQISADYDEYEATQMRADAQLPLPALPPARTGAPSDILLTGATGFLGPFLLASLLGQTSYTLHALVRATDAAHGLDRIVASLRRARLWSPALEAEVRARVRILCGDLAEPRLGVGEAEFQRLAEGIDTIVHNGALVNYVRTYDALRPANVAGTWELLRLAMTAHRKTFHLVSSTFIYGWSTKPVVGESYANAEMSGLDFGYSQTKWVAEQLALAAQRQGLDVRIYRPSLISPTSAGFGSQDDILVRLTAFMIEHGVAVSALNQISLLPADLIADHIVALMGLPAETVCGHVFNMTADGYYNLMNITRLLSERYGYRFTYYDIPSFAEQLNVRCAPRDPLYPLVDFLTRSSDKIAAMRDKRYDNTQYRRARALAGVRLREPSLTDTVDDLVRFLRDARLITDETEDTQSIA</sequence>
<dbReference type="Proteomes" id="UP000466396">
    <property type="component" value="Chromosome"/>
</dbReference>
<evidence type="ECO:0000259" key="5">
    <source>
        <dbReference type="Pfam" id="PF23024"/>
    </source>
</evidence>
<organism evidence="6 7">
    <name type="scientific">Mycobacterium lacus</name>
    <dbReference type="NCBI Taxonomy" id="169765"/>
    <lineage>
        <taxon>Bacteria</taxon>
        <taxon>Bacillati</taxon>
        <taxon>Actinomycetota</taxon>
        <taxon>Actinomycetes</taxon>
        <taxon>Mycobacteriales</taxon>
        <taxon>Mycobacteriaceae</taxon>
        <taxon>Mycobacterium</taxon>
    </lineage>
</organism>
<evidence type="ECO:0000313" key="6">
    <source>
        <dbReference type="EMBL" id="BBX96347.1"/>
    </source>
</evidence>
<feature type="domain" description="Thioester reductase (TE)" evidence="4">
    <location>
        <begin position="379"/>
        <end position="616"/>
    </location>
</feature>
<dbReference type="EMBL" id="AP022581">
    <property type="protein sequence ID" value="BBX96347.1"/>
    <property type="molecule type" value="Genomic_DNA"/>
</dbReference>
<feature type="domain" description="AMP-binding enzyme C-terminal" evidence="5">
    <location>
        <begin position="123"/>
        <end position="231"/>
    </location>
</feature>
<evidence type="ECO:0000256" key="1">
    <source>
        <dbReference type="ARBA" id="ARBA00022450"/>
    </source>
</evidence>
<keyword evidence="1" id="KW-0596">Phosphopantetheine</keyword>
<dbReference type="KEGG" id="mlj:MLAC_16410"/>
<evidence type="ECO:0000256" key="3">
    <source>
        <dbReference type="SAM" id="Coils"/>
    </source>
</evidence>
<dbReference type="PROSITE" id="PS00012">
    <property type="entry name" value="PHOSPHOPANTETHEINE"/>
    <property type="match status" value="1"/>
</dbReference>
<dbReference type="InterPro" id="IPR025110">
    <property type="entry name" value="AMP-bd_C"/>
</dbReference>
<dbReference type="AlphaFoldDB" id="A0A7I7NLG3"/>
<dbReference type="NCBIfam" id="TIGR01746">
    <property type="entry name" value="Thioester-redct"/>
    <property type="match status" value="1"/>
</dbReference>